<sequence length="114" mass="13455">MGKVRIGMTLDVKKDGLEEYKRHHQNVWPEVEKALKEAGLSNLSIFVLGTRMFYYAEFNYEKDAESEFADAMAAYSNKPRIKEWEELQHKYQSQLEGSSGDVWWQKCTEIYHLE</sequence>
<keyword evidence="2" id="KW-1185">Reference proteome</keyword>
<dbReference type="InterPro" id="IPR052996">
    <property type="entry name" value="Carb_Metab_Mutarotase"/>
</dbReference>
<dbReference type="SUPFAM" id="SSF54909">
    <property type="entry name" value="Dimeric alpha+beta barrel"/>
    <property type="match status" value="1"/>
</dbReference>
<dbReference type="GO" id="GO:0016857">
    <property type="term" value="F:racemase and epimerase activity, acting on carbohydrates and derivatives"/>
    <property type="evidence" value="ECO:0007669"/>
    <property type="project" value="InterPro"/>
</dbReference>
<comment type="caution">
    <text evidence="1">The sequence shown here is derived from an EMBL/GenBank/DDBJ whole genome shotgun (WGS) entry which is preliminary data.</text>
</comment>
<dbReference type="PANTHER" id="PTHR43239">
    <property type="entry name" value="UPF0734 PROTEIN DDB_G0273871/DDB_G0273177"/>
    <property type="match status" value="1"/>
</dbReference>
<protein>
    <recommendedName>
        <fullName evidence="3">L-rhamnose mutarotase</fullName>
    </recommendedName>
</protein>
<dbReference type="Proteomes" id="UP001431209">
    <property type="component" value="Unassembled WGS sequence"/>
</dbReference>
<dbReference type="InterPro" id="IPR008000">
    <property type="entry name" value="Rham/fucose_mutarotase"/>
</dbReference>
<gene>
    <name evidence="1" type="ORF">AKO1_008825</name>
</gene>
<accession>A0AAW2ZH67</accession>
<name>A0AAW2ZH67_9EUKA</name>
<dbReference type="PANTHER" id="PTHR43239:SF1">
    <property type="entry name" value="UPF0734 PROTEIN DDB_G0273871_DDB_G0273177"/>
    <property type="match status" value="1"/>
</dbReference>
<dbReference type="Pfam" id="PF05336">
    <property type="entry name" value="rhaM"/>
    <property type="match status" value="1"/>
</dbReference>
<evidence type="ECO:0000313" key="1">
    <source>
        <dbReference type="EMBL" id="KAL0488679.1"/>
    </source>
</evidence>
<proteinExistence type="predicted"/>
<dbReference type="AlphaFoldDB" id="A0AAW2ZH67"/>
<organism evidence="1 2">
    <name type="scientific">Acrasis kona</name>
    <dbReference type="NCBI Taxonomy" id="1008807"/>
    <lineage>
        <taxon>Eukaryota</taxon>
        <taxon>Discoba</taxon>
        <taxon>Heterolobosea</taxon>
        <taxon>Tetramitia</taxon>
        <taxon>Eutetramitia</taxon>
        <taxon>Acrasidae</taxon>
        <taxon>Acrasis</taxon>
    </lineage>
</organism>
<reference evidence="1 2" key="1">
    <citation type="submission" date="2024-03" db="EMBL/GenBank/DDBJ databases">
        <title>The Acrasis kona genome and developmental transcriptomes reveal deep origins of eukaryotic multicellular pathways.</title>
        <authorList>
            <person name="Sheikh S."/>
            <person name="Fu C.-J."/>
            <person name="Brown M.W."/>
            <person name="Baldauf S.L."/>
        </authorList>
    </citation>
    <scope>NUCLEOTIDE SEQUENCE [LARGE SCALE GENOMIC DNA]</scope>
    <source>
        <strain evidence="1 2">ATCC MYA-3509</strain>
    </source>
</reference>
<evidence type="ECO:0000313" key="2">
    <source>
        <dbReference type="Proteomes" id="UP001431209"/>
    </source>
</evidence>
<evidence type="ECO:0008006" key="3">
    <source>
        <dbReference type="Google" id="ProtNLM"/>
    </source>
</evidence>
<dbReference type="InterPro" id="IPR011008">
    <property type="entry name" value="Dimeric_a/b-barrel"/>
</dbReference>
<dbReference type="Gene3D" id="3.30.70.100">
    <property type="match status" value="1"/>
</dbReference>
<dbReference type="EMBL" id="JAOPGA020001460">
    <property type="protein sequence ID" value="KAL0488679.1"/>
    <property type="molecule type" value="Genomic_DNA"/>
</dbReference>